<evidence type="ECO:0000259" key="1">
    <source>
        <dbReference type="Pfam" id="PF07693"/>
    </source>
</evidence>
<reference evidence="2" key="1">
    <citation type="journal article" date="2020" name="ISME J.">
        <title>Gammaproteobacteria mediating utilization of methyl-, sulfur- and petroleum organic compounds in deep ocean hydrothermal plumes.</title>
        <authorList>
            <person name="Zhou Z."/>
            <person name="Liu Y."/>
            <person name="Pan J."/>
            <person name="Cron B.R."/>
            <person name="Toner B.M."/>
            <person name="Anantharaman K."/>
            <person name="Breier J.A."/>
            <person name="Dick G.J."/>
            <person name="Li M."/>
        </authorList>
    </citation>
    <scope>NUCLEOTIDE SEQUENCE</scope>
    <source>
        <strain evidence="2">SZUA-1435</strain>
    </source>
</reference>
<comment type="caution">
    <text evidence="2">The sequence shown here is derived from an EMBL/GenBank/DDBJ whole genome shotgun (WGS) entry which is preliminary data.</text>
</comment>
<dbReference type="Proteomes" id="UP000605805">
    <property type="component" value="Unassembled WGS sequence"/>
</dbReference>
<gene>
    <name evidence="2" type="ORF">EYH02_03035</name>
</gene>
<dbReference type="Gene3D" id="3.40.50.300">
    <property type="entry name" value="P-loop containing nucleotide triphosphate hydrolases"/>
    <property type="match status" value="1"/>
</dbReference>
<dbReference type="InterPro" id="IPR011646">
    <property type="entry name" value="KAP_P-loop"/>
</dbReference>
<dbReference type="AlphaFoldDB" id="A0A832YY10"/>
<evidence type="ECO:0000313" key="3">
    <source>
        <dbReference type="Proteomes" id="UP000605805"/>
    </source>
</evidence>
<protein>
    <recommendedName>
        <fullName evidence="1">KAP NTPase domain-containing protein</fullName>
    </recommendedName>
</protein>
<organism evidence="2 3">
    <name type="scientific">Ignisphaera aggregans</name>
    <dbReference type="NCBI Taxonomy" id="334771"/>
    <lineage>
        <taxon>Archaea</taxon>
        <taxon>Thermoproteota</taxon>
        <taxon>Thermoprotei</taxon>
        <taxon>Desulfurococcales</taxon>
        <taxon>Desulfurococcaceae</taxon>
        <taxon>Ignisphaera</taxon>
    </lineage>
</organism>
<accession>A0A832YY10</accession>
<evidence type="ECO:0000313" key="2">
    <source>
        <dbReference type="EMBL" id="HIP57026.1"/>
    </source>
</evidence>
<dbReference type="InterPro" id="IPR027417">
    <property type="entry name" value="P-loop_NTPase"/>
</dbReference>
<dbReference type="EMBL" id="DQTV01000054">
    <property type="protein sequence ID" value="HIP57026.1"/>
    <property type="molecule type" value="Genomic_DNA"/>
</dbReference>
<name>A0A832YY10_9CREN</name>
<dbReference type="SUPFAM" id="SSF52540">
    <property type="entry name" value="P-loop containing nucleoside triphosphate hydrolases"/>
    <property type="match status" value="1"/>
</dbReference>
<sequence>MQRCISLPRKRPSETGLSANELAQFVGLLPSRERAFNLIKEFIAEVRHADNPLVAFITAEWGEGKTSLYYMYLDSLKQSDVVSFIITSKTVLNYVNEALHGTLFSESKSEAYIALAAMLAALREEQTSAIEAKCGRHAELPSPNKFNSAKVYVQEALRTLLTEVCRESKVILFIDELEDIVSYGKQDVVNLLVSSITQILNGVVEEISKRGKSVGQYAGRLHFIFSITPSAYAKLRSLGDLATVIARFSRRIKMIELQPLPREEAYRFVKGLVSYLYDKVITLSEVFDPPTLVNPLVLSSLGNLAALQRAVIDMLFLNSVRFQCGSDSMKILRSENVIENLKDVKVHIAGADLPLLVESNYRKLCTLWLRYIEFEAGIDKHVAHRFLDYLLTNIIIEPTRAANDLGIERKMFESLVSAINVFVKSPQLGLNAKRFLYRVWTLRLTPELYTVLQDMLCKAFRTIPSLESESRELANRVIESLIYMDFDGSIVLAIPRSVSLAELKDFLYDVLPSVVSDVEIDKLTADIAQYIDEVVKSRINRDGIGERLLVSPKILSFVFLSPELTLLNFVKDIDRRFKYWRELLSEIPEEYLVLGFVAMLSSRDDKIKISNIEVL</sequence>
<proteinExistence type="predicted"/>
<feature type="domain" description="KAP NTPase" evidence="1">
    <location>
        <begin position="48"/>
        <end position="178"/>
    </location>
</feature>
<dbReference type="Pfam" id="PF07693">
    <property type="entry name" value="KAP_NTPase"/>
    <property type="match status" value="1"/>
</dbReference>